<dbReference type="Proteomes" id="UP001218218">
    <property type="component" value="Unassembled WGS sequence"/>
</dbReference>
<protein>
    <submittedName>
        <fullName evidence="1">Uncharacterized protein</fullName>
    </submittedName>
</protein>
<gene>
    <name evidence="1" type="ORF">DFH08DRAFT_971338</name>
</gene>
<name>A0AAD7EEP9_9AGAR</name>
<dbReference type="AlphaFoldDB" id="A0AAD7EEP9"/>
<dbReference type="EMBL" id="JARIHO010000057">
    <property type="protein sequence ID" value="KAJ7318596.1"/>
    <property type="molecule type" value="Genomic_DNA"/>
</dbReference>
<evidence type="ECO:0000313" key="2">
    <source>
        <dbReference type="Proteomes" id="UP001218218"/>
    </source>
</evidence>
<reference evidence="1" key="1">
    <citation type="submission" date="2023-03" db="EMBL/GenBank/DDBJ databases">
        <title>Massive genome expansion in bonnet fungi (Mycena s.s.) driven by repeated elements and novel gene families across ecological guilds.</title>
        <authorList>
            <consortium name="Lawrence Berkeley National Laboratory"/>
            <person name="Harder C.B."/>
            <person name="Miyauchi S."/>
            <person name="Viragh M."/>
            <person name="Kuo A."/>
            <person name="Thoen E."/>
            <person name="Andreopoulos B."/>
            <person name="Lu D."/>
            <person name="Skrede I."/>
            <person name="Drula E."/>
            <person name="Henrissat B."/>
            <person name="Morin E."/>
            <person name="Kohler A."/>
            <person name="Barry K."/>
            <person name="LaButti K."/>
            <person name="Morin E."/>
            <person name="Salamov A."/>
            <person name="Lipzen A."/>
            <person name="Mereny Z."/>
            <person name="Hegedus B."/>
            <person name="Baldrian P."/>
            <person name="Stursova M."/>
            <person name="Weitz H."/>
            <person name="Taylor A."/>
            <person name="Grigoriev I.V."/>
            <person name="Nagy L.G."/>
            <person name="Martin F."/>
            <person name="Kauserud H."/>
        </authorList>
    </citation>
    <scope>NUCLEOTIDE SEQUENCE</scope>
    <source>
        <strain evidence="1">CBHHK002</strain>
    </source>
</reference>
<evidence type="ECO:0000313" key="1">
    <source>
        <dbReference type="EMBL" id="KAJ7318596.1"/>
    </source>
</evidence>
<organism evidence="1 2">
    <name type="scientific">Mycena albidolilacea</name>
    <dbReference type="NCBI Taxonomy" id="1033008"/>
    <lineage>
        <taxon>Eukaryota</taxon>
        <taxon>Fungi</taxon>
        <taxon>Dikarya</taxon>
        <taxon>Basidiomycota</taxon>
        <taxon>Agaricomycotina</taxon>
        <taxon>Agaricomycetes</taxon>
        <taxon>Agaricomycetidae</taxon>
        <taxon>Agaricales</taxon>
        <taxon>Marasmiineae</taxon>
        <taxon>Mycenaceae</taxon>
        <taxon>Mycena</taxon>
    </lineage>
</organism>
<comment type="caution">
    <text evidence="1">The sequence shown here is derived from an EMBL/GenBank/DDBJ whole genome shotgun (WGS) entry which is preliminary data.</text>
</comment>
<proteinExistence type="predicted"/>
<accession>A0AAD7EEP9</accession>
<sequence length="79" mass="8708">MDGFLSESPIACPSRLPALFPDLPMDDFALQSDIMDNALHHIAYGSSDPLDFDHGNRPMYPIHGDDEVLASDPYTCTPE</sequence>
<keyword evidence="2" id="KW-1185">Reference proteome</keyword>